<evidence type="ECO:0000313" key="2">
    <source>
        <dbReference type="EMBL" id="RVT88091.1"/>
    </source>
</evidence>
<evidence type="ECO:0000256" key="1">
    <source>
        <dbReference type="SAM" id="Phobius"/>
    </source>
</evidence>
<proteinExistence type="predicted"/>
<dbReference type="AlphaFoldDB" id="A0A3S2UHC8"/>
<organism evidence="2 3">
    <name type="scientific">Inhella crocodyli</name>
    <dbReference type="NCBI Taxonomy" id="2499851"/>
    <lineage>
        <taxon>Bacteria</taxon>
        <taxon>Pseudomonadati</taxon>
        <taxon>Pseudomonadota</taxon>
        <taxon>Betaproteobacteria</taxon>
        <taxon>Burkholderiales</taxon>
        <taxon>Sphaerotilaceae</taxon>
        <taxon>Inhella</taxon>
    </lineage>
</organism>
<keyword evidence="1" id="KW-0812">Transmembrane</keyword>
<accession>A0A3S2UHC8</accession>
<evidence type="ECO:0000313" key="3">
    <source>
        <dbReference type="Proteomes" id="UP000288587"/>
    </source>
</evidence>
<name>A0A3S2UHC8_9BURK</name>
<dbReference type="Proteomes" id="UP000288587">
    <property type="component" value="Unassembled WGS sequence"/>
</dbReference>
<dbReference type="EMBL" id="SACM01000001">
    <property type="protein sequence ID" value="RVT88091.1"/>
    <property type="molecule type" value="Genomic_DNA"/>
</dbReference>
<keyword evidence="1" id="KW-1133">Transmembrane helix</keyword>
<feature type="transmembrane region" description="Helical" evidence="1">
    <location>
        <begin position="20"/>
        <end position="38"/>
    </location>
</feature>
<protein>
    <submittedName>
        <fullName evidence="2">Uncharacterized protein</fullName>
    </submittedName>
</protein>
<keyword evidence="3" id="KW-1185">Reference proteome</keyword>
<gene>
    <name evidence="2" type="ORF">EOD73_03540</name>
</gene>
<reference evidence="2 3" key="1">
    <citation type="submission" date="2019-01" db="EMBL/GenBank/DDBJ databases">
        <authorList>
            <person name="Chen W.-M."/>
        </authorList>
    </citation>
    <scope>NUCLEOTIDE SEQUENCE [LARGE SCALE GENOMIC DNA]</scope>
    <source>
        <strain evidence="2 3">CCP-18</strain>
    </source>
</reference>
<comment type="caution">
    <text evidence="2">The sequence shown here is derived from an EMBL/GenBank/DDBJ whole genome shotgun (WGS) entry which is preliminary data.</text>
</comment>
<keyword evidence="1" id="KW-0472">Membrane</keyword>
<dbReference type="RefSeq" id="WP_127680905.1">
    <property type="nucleotide sequence ID" value="NZ_SACM01000001.1"/>
</dbReference>
<sequence length="167" mass="18332">MRTGDDVPTHTGHPHLGPGAVAWVLTLSLVGLGLALALHESDWQAWRAWQERPVDWEGTMQRAAQGLGIDRAVACGVAVYPGDDAAQSQWVAVRRCEDHQAERGQAHWSVHEVRGGIDTHGWRLKIHAADGRRCHASLTNFSPSRAEIRDALGRLTWQCDPRQGDGA</sequence>